<keyword evidence="3" id="KW-1185">Reference proteome</keyword>
<evidence type="ECO:0000313" key="2">
    <source>
        <dbReference type="EMBL" id="KAF2492354.1"/>
    </source>
</evidence>
<dbReference type="EMBL" id="MU004194">
    <property type="protein sequence ID" value="KAF2492354.1"/>
    <property type="molecule type" value="Genomic_DNA"/>
</dbReference>
<evidence type="ECO:0000313" key="3">
    <source>
        <dbReference type="Proteomes" id="UP000799750"/>
    </source>
</evidence>
<gene>
    <name evidence="2" type="ORF">BU16DRAFT_111262</name>
</gene>
<proteinExistence type="predicted"/>
<feature type="compositionally biased region" description="Pro residues" evidence="1">
    <location>
        <begin position="52"/>
        <end position="64"/>
    </location>
</feature>
<dbReference type="Proteomes" id="UP000799750">
    <property type="component" value="Unassembled WGS sequence"/>
</dbReference>
<protein>
    <submittedName>
        <fullName evidence="2">Uncharacterized protein</fullName>
    </submittedName>
</protein>
<feature type="compositionally biased region" description="Pro residues" evidence="1">
    <location>
        <begin position="1"/>
        <end position="10"/>
    </location>
</feature>
<accession>A0A6A6QJW6</accession>
<name>A0A6A6QJW6_9PEZI</name>
<evidence type="ECO:0000256" key="1">
    <source>
        <dbReference type="SAM" id="MobiDB-lite"/>
    </source>
</evidence>
<dbReference type="AlphaFoldDB" id="A0A6A6QJW6"/>
<feature type="compositionally biased region" description="Polar residues" evidence="1">
    <location>
        <begin position="37"/>
        <end position="48"/>
    </location>
</feature>
<sequence length="129" mass="14280">MHPILHPPTQPRLTPHPSAAVPPSTPPLRLSTHHSQRNSQSCHPTSLFASCPPKPSAHPSPPHLNSPTSRPFALFALFAHRTRPVRSGLSLPRLRLPYPCLASRATAPMSHRVSVESETRRCGQPLYRY</sequence>
<organism evidence="2 3">
    <name type="scientific">Lophium mytilinum</name>
    <dbReference type="NCBI Taxonomy" id="390894"/>
    <lineage>
        <taxon>Eukaryota</taxon>
        <taxon>Fungi</taxon>
        <taxon>Dikarya</taxon>
        <taxon>Ascomycota</taxon>
        <taxon>Pezizomycotina</taxon>
        <taxon>Dothideomycetes</taxon>
        <taxon>Pleosporomycetidae</taxon>
        <taxon>Mytilinidiales</taxon>
        <taxon>Mytilinidiaceae</taxon>
        <taxon>Lophium</taxon>
    </lineage>
</organism>
<reference evidence="2" key="1">
    <citation type="journal article" date="2020" name="Stud. Mycol.">
        <title>101 Dothideomycetes genomes: a test case for predicting lifestyles and emergence of pathogens.</title>
        <authorList>
            <person name="Haridas S."/>
            <person name="Albert R."/>
            <person name="Binder M."/>
            <person name="Bloem J."/>
            <person name="Labutti K."/>
            <person name="Salamov A."/>
            <person name="Andreopoulos B."/>
            <person name="Baker S."/>
            <person name="Barry K."/>
            <person name="Bills G."/>
            <person name="Bluhm B."/>
            <person name="Cannon C."/>
            <person name="Castanera R."/>
            <person name="Culley D."/>
            <person name="Daum C."/>
            <person name="Ezra D."/>
            <person name="Gonzalez J."/>
            <person name="Henrissat B."/>
            <person name="Kuo A."/>
            <person name="Liang C."/>
            <person name="Lipzen A."/>
            <person name="Lutzoni F."/>
            <person name="Magnuson J."/>
            <person name="Mondo S."/>
            <person name="Nolan M."/>
            <person name="Ohm R."/>
            <person name="Pangilinan J."/>
            <person name="Park H.-J."/>
            <person name="Ramirez L."/>
            <person name="Alfaro M."/>
            <person name="Sun H."/>
            <person name="Tritt A."/>
            <person name="Yoshinaga Y."/>
            <person name="Zwiers L.-H."/>
            <person name="Turgeon B."/>
            <person name="Goodwin S."/>
            <person name="Spatafora J."/>
            <person name="Crous P."/>
            <person name="Grigoriev I."/>
        </authorList>
    </citation>
    <scope>NUCLEOTIDE SEQUENCE</scope>
    <source>
        <strain evidence="2">CBS 269.34</strain>
    </source>
</reference>
<feature type="region of interest" description="Disordered" evidence="1">
    <location>
        <begin position="1"/>
        <end position="66"/>
    </location>
</feature>